<gene>
    <name evidence="1" type="ORF">P280DRAFT_483496</name>
</gene>
<name>A0A6A6RSB3_9PLEO</name>
<dbReference type="AlphaFoldDB" id="A0A6A6RSB3"/>
<dbReference type="Proteomes" id="UP000799753">
    <property type="component" value="Unassembled WGS sequence"/>
</dbReference>
<protein>
    <submittedName>
        <fullName evidence="1">Uncharacterized protein</fullName>
    </submittedName>
</protein>
<organism evidence="1 2">
    <name type="scientific">Massarina eburnea CBS 473.64</name>
    <dbReference type="NCBI Taxonomy" id="1395130"/>
    <lineage>
        <taxon>Eukaryota</taxon>
        <taxon>Fungi</taxon>
        <taxon>Dikarya</taxon>
        <taxon>Ascomycota</taxon>
        <taxon>Pezizomycotina</taxon>
        <taxon>Dothideomycetes</taxon>
        <taxon>Pleosporomycetidae</taxon>
        <taxon>Pleosporales</taxon>
        <taxon>Massarineae</taxon>
        <taxon>Massarinaceae</taxon>
        <taxon>Massarina</taxon>
    </lineage>
</organism>
<keyword evidence="2" id="KW-1185">Reference proteome</keyword>
<accession>A0A6A6RSB3</accession>
<evidence type="ECO:0000313" key="2">
    <source>
        <dbReference type="Proteomes" id="UP000799753"/>
    </source>
</evidence>
<sequence length="276" mass="29684">MRFGLGRAHSRRQSAARSVDLLLAATRSSDPMREATRGGSVMVGQAGHEALRHLNIGPYSRRYIALVAFGPRATACLHERGGGRCVEDSTHLVSVNYDNSALSRLFDCRNNTPGQALIPHAVSPCASRALSQSSGPSPTSPHPALTPTAPFSIRPNIFHFHLTIVATAPSLASRIRVSLQTTGTTLLVPRTLPASLPCLLCPTLHTPTRFQAPQATAALPSGVLAYLLGYWEAPPPRTTWKACVVQRLRRVVSLSPQVARSQIFSSSHRPATRCPP</sequence>
<reference evidence="1" key="1">
    <citation type="journal article" date="2020" name="Stud. Mycol.">
        <title>101 Dothideomycetes genomes: a test case for predicting lifestyles and emergence of pathogens.</title>
        <authorList>
            <person name="Haridas S."/>
            <person name="Albert R."/>
            <person name="Binder M."/>
            <person name="Bloem J."/>
            <person name="Labutti K."/>
            <person name="Salamov A."/>
            <person name="Andreopoulos B."/>
            <person name="Baker S."/>
            <person name="Barry K."/>
            <person name="Bills G."/>
            <person name="Bluhm B."/>
            <person name="Cannon C."/>
            <person name="Castanera R."/>
            <person name="Culley D."/>
            <person name="Daum C."/>
            <person name="Ezra D."/>
            <person name="Gonzalez J."/>
            <person name="Henrissat B."/>
            <person name="Kuo A."/>
            <person name="Liang C."/>
            <person name="Lipzen A."/>
            <person name="Lutzoni F."/>
            <person name="Magnuson J."/>
            <person name="Mondo S."/>
            <person name="Nolan M."/>
            <person name="Ohm R."/>
            <person name="Pangilinan J."/>
            <person name="Park H.-J."/>
            <person name="Ramirez L."/>
            <person name="Alfaro M."/>
            <person name="Sun H."/>
            <person name="Tritt A."/>
            <person name="Yoshinaga Y."/>
            <person name="Zwiers L.-H."/>
            <person name="Turgeon B."/>
            <person name="Goodwin S."/>
            <person name="Spatafora J."/>
            <person name="Crous P."/>
            <person name="Grigoriev I."/>
        </authorList>
    </citation>
    <scope>NUCLEOTIDE SEQUENCE</scope>
    <source>
        <strain evidence="1">CBS 473.64</strain>
    </source>
</reference>
<proteinExistence type="predicted"/>
<dbReference type="EMBL" id="MU006796">
    <property type="protein sequence ID" value="KAF2636914.1"/>
    <property type="molecule type" value="Genomic_DNA"/>
</dbReference>
<evidence type="ECO:0000313" key="1">
    <source>
        <dbReference type="EMBL" id="KAF2636914.1"/>
    </source>
</evidence>